<dbReference type="PROSITE" id="PS00893">
    <property type="entry name" value="NUDIX_BOX"/>
    <property type="match status" value="1"/>
</dbReference>
<gene>
    <name evidence="3" type="ORF">FXF47_01645</name>
</gene>
<name>A0A5D0MJ17_9BACT</name>
<organism evidence="3 4">
    <name type="scientific">Candidatus Mcinerneyibacterium aminivorans</name>
    <dbReference type="NCBI Taxonomy" id="2703815"/>
    <lineage>
        <taxon>Bacteria</taxon>
        <taxon>Candidatus Macinerneyibacteriota</taxon>
        <taxon>Candidatus Mcinerneyibacteria</taxon>
        <taxon>Candidatus Mcinerneyibacteriales</taxon>
        <taxon>Candidatus Mcinerneyibacteriaceae</taxon>
        <taxon>Candidatus Mcinerneyibacterium</taxon>
    </lineage>
</organism>
<keyword evidence="1 3" id="KW-0378">Hydrolase</keyword>
<feature type="domain" description="Nudix hydrolase" evidence="2">
    <location>
        <begin position="20"/>
        <end position="150"/>
    </location>
</feature>
<dbReference type="PROSITE" id="PS51462">
    <property type="entry name" value="NUDIX"/>
    <property type="match status" value="1"/>
</dbReference>
<evidence type="ECO:0000313" key="3">
    <source>
        <dbReference type="EMBL" id="TYB31925.1"/>
    </source>
</evidence>
<dbReference type="InterPro" id="IPR015797">
    <property type="entry name" value="NUDIX_hydrolase-like_dom_sf"/>
</dbReference>
<dbReference type="Pfam" id="PF00293">
    <property type="entry name" value="NUDIX"/>
    <property type="match status" value="1"/>
</dbReference>
<evidence type="ECO:0000313" key="4">
    <source>
        <dbReference type="Proteomes" id="UP000324143"/>
    </source>
</evidence>
<dbReference type="SUPFAM" id="SSF55811">
    <property type="entry name" value="Nudix"/>
    <property type="match status" value="1"/>
</dbReference>
<dbReference type="InterPro" id="IPR020084">
    <property type="entry name" value="NUDIX_hydrolase_CS"/>
</dbReference>
<dbReference type="Proteomes" id="UP000324143">
    <property type="component" value="Unassembled WGS sequence"/>
</dbReference>
<comment type="caution">
    <text evidence="3">The sequence shown here is derived from an EMBL/GenBank/DDBJ whole genome shotgun (WGS) entry which is preliminary data.</text>
</comment>
<dbReference type="GO" id="GO:0016787">
    <property type="term" value="F:hydrolase activity"/>
    <property type="evidence" value="ECO:0007669"/>
    <property type="project" value="UniProtKB-KW"/>
</dbReference>
<evidence type="ECO:0000256" key="1">
    <source>
        <dbReference type="ARBA" id="ARBA00022801"/>
    </source>
</evidence>
<dbReference type="PANTHER" id="PTHR43736">
    <property type="entry name" value="ADP-RIBOSE PYROPHOSPHATASE"/>
    <property type="match status" value="1"/>
</dbReference>
<reference evidence="3" key="1">
    <citation type="submission" date="2019-08" db="EMBL/GenBank/DDBJ databases">
        <title>Genomic characterization of a novel candidate phylum (ARYD3) from a high temperature, high salinity tertiary oil reservoir in north central Oklahoma, USA.</title>
        <authorList>
            <person name="Youssef N.H."/>
            <person name="Yadav A."/>
            <person name="Elshahed M.S."/>
        </authorList>
    </citation>
    <scope>NUCLEOTIDE SEQUENCE [LARGE SCALE GENOMIC DNA]</scope>
    <source>
        <strain evidence="3">ARYD3</strain>
    </source>
</reference>
<dbReference type="AlphaFoldDB" id="A0A5D0MJ17"/>
<keyword evidence="4" id="KW-1185">Reference proteome</keyword>
<dbReference type="EMBL" id="VSIX01000020">
    <property type="protein sequence ID" value="TYB31925.1"/>
    <property type="molecule type" value="Genomic_DNA"/>
</dbReference>
<protein>
    <submittedName>
        <fullName evidence="3">NUDIX hydrolase</fullName>
    </submittedName>
</protein>
<accession>A0A5D0MJ17</accession>
<dbReference type="InterPro" id="IPR000086">
    <property type="entry name" value="NUDIX_hydrolase_dom"/>
</dbReference>
<evidence type="ECO:0000259" key="2">
    <source>
        <dbReference type="PROSITE" id="PS51462"/>
    </source>
</evidence>
<dbReference type="Gene3D" id="3.90.79.10">
    <property type="entry name" value="Nucleoside Triphosphate Pyrophosphohydrolase"/>
    <property type="match status" value="1"/>
</dbReference>
<proteinExistence type="predicted"/>
<dbReference type="CDD" id="cd18873">
    <property type="entry name" value="NUDIX_NadM_like"/>
    <property type="match status" value="1"/>
</dbReference>
<dbReference type="PANTHER" id="PTHR43736:SF1">
    <property type="entry name" value="DIHYDRONEOPTERIN TRIPHOSPHATE DIPHOSPHATASE"/>
    <property type="match status" value="1"/>
</dbReference>
<sequence length="152" mass="17536">MGKSITDALNPCPKCGRYINRPAVVDGIILNKDYEILLIKRGRDPFKGEYAIPGGFIDWNETAKEAVVREVKEETNLEVEVVDFLNYYDSIKRDKKRRTISLVFICRITGDINNVKAGDDAAEHGWFKVDNLPELAFDHEKIINDFKKYRRL</sequence>